<dbReference type="Proteomes" id="UP000029033">
    <property type="component" value="Unassembled WGS sequence"/>
</dbReference>
<dbReference type="eggNOG" id="ENOG5032W2H">
    <property type="taxonomic scope" value="Bacteria"/>
</dbReference>
<proteinExistence type="predicted"/>
<dbReference type="GeneID" id="85166015"/>
<keyword evidence="2" id="KW-1185">Reference proteome</keyword>
<protein>
    <submittedName>
        <fullName evidence="1">Phage P1-related protein</fullName>
    </submittedName>
</protein>
<dbReference type="AlphaFoldDB" id="A0A087DI72"/>
<reference evidence="1 2" key="1">
    <citation type="submission" date="2014-03" db="EMBL/GenBank/DDBJ databases">
        <title>Genomics of Bifidobacteria.</title>
        <authorList>
            <person name="Ventura M."/>
            <person name="Milani C."/>
            <person name="Lugli G.A."/>
        </authorList>
    </citation>
    <scope>NUCLEOTIDE SEQUENCE [LARGE SCALE GENOMIC DNA]</scope>
    <source>
        <strain evidence="1 2">LMG 21589</strain>
    </source>
</reference>
<dbReference type="OrthoDB" id="5191916at2"/>
<comment type="caution">
    <text evidence="1">The sequence shown here is derived from an EMBL/GenBank/DDBJ whole genome shotgun (WGS) entry which is preliminary data.</text>
</comment>
<gene>
    <name evidence="1" type="ORF">BSCA_1039</name>
</gene>
<accession>A0A087DI72</accession>
<sequence>MSNPHWLPHTIPWNQTQGETWEQYEQRLFHVFQAEFGNQNPLLFQGEPVRFRRIPYTGIYPEAFVHLTTCKQDDSDTRLPDPLRSERIGWPRPIMENYPSCDICNYEDCVKPWVWINDKKVKIYLPNQQYLVILSQRGNQDEGNGYWVLITAYHLEQSHRIARIEKEYDSRFSTKVQ</sequence>
<dbReference type="RefSeq" id="WP_144414449.1">
    <property type="nucleotide sequence ID" value="NZ_CAUPKV010000009.1"/>
</dbReference>
<organism evidence="1 2">
    <name type="scientific">Bifidobacterium scardovii</name>
    <dbReference type="NCBI Taxonomy" id="158787"/>
    <lineage>
        <taxon>Bacteria</taxon>
        <taxon>Bacillati</taxon>
        <taxon>Actinomycetota</taxon>
        <taxon>Actinomycetes</taxon>
        <taxon>Bifidobacteriales</taxon>
        <taxon>Bifidobacteriaceae</taxon>
        <taxon>Bifidobacterium</taxon>
    </lineage>
</organism>
<name>A0A087DI72_9BIFI</name>
<dbReference type="EMBL" id="JGZO01000004">
    <property type="protein sequence ID" value="KFI95222.1"/>
    <property type="molecule type" value="Genomic_DNA"/>
</dbReference>
<evidence type="ECO:0000313" key="2">
    <source>
        <dbReference type="Proteomes" id="UP000029033"/>
    </source>
</evidence>
<dbReference type="STRING" id="158787.BSCA_1039"/>
<evidence type="ECO:0000313" key="1">
    <source>
        <dbReference type="EMBL" id="KFI95222.1"/>
    </source>
</evidence>